<keyword evidence="2" id="KW-1185">Reference proteome</keyword>
<name>E6SHT1_THEM7</name>
<dbReference type="InterPro" id="IPR016155">
    <property type="entry name" value="Mopterin_synth/thiamin_S_b"/>
</dbReference>
<dbReference type="Proteomes" id="UP000008915">
    <property type="component" value="Chromosome"/>
</dbReference>
<dbReference type="KEGG" id="tmr:Tmar_0660"/>
<dbReference type="STRING" id="644966.Tmar_0660"/>
<dbReference type="RefSeq" id="WP_013495083.1">
    <property type="nucleotide sequence ID" value="NC_014831.1"/>
</dbReference>
<dbReference type="Pfam" id="PF02597">
    <property type="entry name" value="ThiS"/>
    <property type="match status" value="1"/>
</dbReference>
<dbReference type="InterPro" id="IPR003749">
    <property type="entry name" value="ThiS/MoaD-like"/>
</dbReference>
<dbReference type="OrthoDB" id="9803224at2"/>
<protein>
    <submittedName>
        <fullName evidence="1">ThiamineS protein</fullName>
    </submittedName>
</protein>
<proteinExistence type="predicted"/>
<dbReference type="eggNOG" id="COG1977">
    <property type="taxonomic scope" value="Bacteria"/>
</dbReference>
<evidence type="ECO:0000313" key="2">
    <source>
        <dbReference type="Proteomes" id="UP000008915"/>
    </source>
</evidence>
<dbReference type="SUPFAM" id="SSF54285">
    <property type="entry name" value="MoaD/ThiS"/>
    <property type="match status" value="1"/>
</dbReference>
<dbReference type="InterPro" id="IPR012675">
    <property type="entry name" value="Beta-grasp_dom_sf"/>
</dbReference>
<accession>E6SHT1</accession>
<reference evidence="1 2" key="1">
    <citation type="journal article" date="2010" name="Stand. Genomic Sci.">
        <title>Complete genome sequence of Thermaerobacter marianensis type strain (7p75a).</title>
        <authorList>
            <person name="Han C."/>
            <person name="Gu W."/>
            <person name="Zhang X."/>
            <person name="Lapidus A."/>
            <person name="Nolan M."/>
            <person name="Copeland A."/>
            <person name="Lucas S."/>
            <person name="Del Rio T.G."/>
            <person name="Tice H."/>
            <person name="Cheng J.F."/>
            <person name="Tapia R."/>
            <person name="Goodwin L."/>
            <person name="Pitluck S."/>
            <person name="Pagani I."/>
            <person name="Ivanova N."/>
            <person name="Mavromatis K."/>
            <person name="Mikhailova N."/>
            <person name="Pati A."/>
            <person name="Chen A."/>
            <person name="Palaniappan K."/>
            <person name="Land M."/>
            <person name="Hauser L."/>
            <person name="Chang Y.J."/>
            <person name="Jeffries C.D."/>
            <person name="Schneider S."/>
            <person name="Rohde M."/>
            <person name="Goker M."/>
            <person name="Pukall R."/>
            <person name="Woyke T."/>
            <person name="Bristow J."/>
            <person name="Eisen J.A."/>
            <person name="Markowitz V."/>
            <person name="Hugenholtz P."/>
            <person name="Kyrpides N.C."/>
            <person name="Klenk H.P."/>
            <person name="Detter J.C."/>
        </authorList>
    </citation>
    <scope>NUCLEOTIDE SEQUENCE [LARGE SCALE GENOMIC DNA]</scope>
    <source>
        <strain evidence="2">ATCC 700841 / DSM 12885 / JCM 10246 / 7p75a</strain>
    </source>
</reference>
<reference evidence="2" key="2">
    <citation type="journal article" date="2010" name="Stand. Genomic Sci.">
        <title>Complete genome sequence of Thermaerobacter marianensis type strain (7p75aT).</title>
        <authorList>
            <person name="Han C."/>
            <person name="Gu W."/>
            <person name="Zhang X."/>
            <person name="Lapidus A."/>
            <person name="Nolan M."/>
            <person name="Copeland A."/>
            <person name="Lucas S."/>
            <person name="Glavina Del Rio T."/>
            <person name="Tice H."/>
            <person name="Cheng J."/>
            <person name="Tapia R."/>
            <person name="Goodwin L."/>
            <person name="Pitluck S."/>
            <person name="Pagani I."/>
            <person name="Ivanova N."/>
            <person name="Mavromatis K."/>
            <person name="Mikhailova N."/>
            <person name="Pati A."/>
            <person name="Chen A."/>
            <person name="Palaniappan K."/>
            <person name="Land M."/>
            <person name="Hauser L."/>
            <person name="Chang Y."/>
            <person name="Jeffries C."/>
            <person name="Schneider S."/>
            <person name="Rohde M."/>
            <person name="Goker M."/>
            <person name="Pukall R."/>
            <person name="Woyke T."/>
            <person name="Bristow J."/>
            <person name="Eisen J."/>
            <person name="Markowitz V."/>
            <person name="Hugenholtz P."/>
            <person name="Kyrpides N."/>
            <person name="Klenk H."/>
            <person name="Detter J."/>
        </authorList>
    </citation>
    <scope>NUCLEOTIDE SEQUENCE [LARGE SCALE GENOMIC DNA]</scope>
    <source>
        <strain evidence="2">ATCC 700841 / DSM 12885 / JCM 10246 / 7p75a</strain>
    </source>
</reference>
<dbReference type="CDD" id="cd17040">
    <property type="entry name" value="Ubl_MoaD_like"/>
    <property type="match status" value="1"/>
</dbReference>
<organism evidence="1 2">
    <name type="scientific">Thermaerobacter marianensis (strain ATCC 700841 / DSM 12885 / JCM 10246 / 7p75a)</name>
    <dbReference type="NCBI Taxonomy" id="644966"/>
    <lineage>
        <taxon>Bacteria</taxon>
        <taxon>Bacillati</taxon>
        <taxon>Bacillota</taxon>
        <taxon>Clostridia</taxon>
        <taxon>Eubacteriales</taxon>
        <taxon>Clostridiales Family XVII. Incertae Sedis</taxon>
        <taxon>Thermaerobacter</taxon>
    </lineage>
</organism>
<dbReference type="HOGENOM" id="CLU_114601_4_3_9"/>
<dbReference type="EMBL" id="CP002344">
    <property type="protein sequence ID" value="ADU50778.1"/>
    <property type="molecule type" value="Genomic_DNA"/>
</dbReference>
<gene>
    <name evidence="1" type="ordered locus">Tmar_0660</name>
</gene>
<dbReference type="AlphaFoldDB" id="E6SHT1"/>
<dbReference type="Gene3D" id="3.10.20.30">
    <property type="match status" value="1"/>
</dbReference>
<sequence length="87" mass="8984">MQVRVRLGPDLAKAAGLPVALVEASAGTTVEQLLRRLEETYPALRGAVPTALLVAGGRVLGRQDEVPEGAELALVQPMAGGEGRLAD</sequence>
<evidence type="ECO:0000313" key="1">
    <source>
        <dbReference type="EMBL" id="ADU50778.1"/>
    </source>
</evidence>